<feature type="transmembrane region" description="Helical" evidence="4">
    <location>
        <begin position="673"/>
        <end position="696"/>
    </location>
</feature>
<keyword evidence="4" id="KW-1133">Transmembrane helix</keyword>
<organism evidence="5 6">
    <name type="scientific">Cervus elaphus hippelaphus</name>
    <name type="common">European red deer</name>
    <dbReference type="NCBI Taxonomy" id="46360"/>
    <lineage>
        <taxon>Eukaryota</taxon>
        <taxon>Metazoa</taxon>
        <taxon>Chordata</taxon>
        <taxon>Craniata</taxon>
        <taxon>Vertebrata</taxon>
        <taxon>Euteleostomi</taxon>
        <taxon>Mammalia</taxon>
        <taxon>Eutheria</taxon>
        <taxon>Laurasiatheria</taxon>
        <taxon>Artiodactyla</taxon>
        <taxon>Ruminantia</taxon>
        <taxon>Pecora</taxon>
        <taxon>Cervidae</taxon>
        <taxon>Cervinae</taxon>
        <taxon>Cervus</taxon>
    </lineage>
</organism>
<feature type="region of interest" description="Disordered" evidence="3">
    <location>
        <begin position="243"/>
        <end position="271"/>
    </location>
</feature>
<dbReference type="Proteomes" id="UP000242450">
    <property type="component" value="Chromosome 20"/>
</dbReference>
<evidence type="ECO:0000313" key="6">
    <source>
        <dbReference type="Proteomes" id="UP000242450"/>
    </source>
</evidence>
<dbReference type="SUPFAM" id="SSF48726">
    <property type="entry name" value="Immunoglobulin"/>
    <property type="match status" value="1"/>
</dbReference>
<evidence type="ECO:0008006" key="7">
    <source>
        <dbReference type="Google" id="ProtNLM"/>
    </source>
</evidence>
<evidence type="ECO:0000256" key="2">
    <source>
        <dbReference type="ARBA" id="ARBA00023319"/>
    </source>
</evidence>
<sequence>MGQCRREGVTLLGSTVPTPGPLTSPLCPPRTLPVARVRLKEAIDCSGPAGQWQPCSLDWTARPSSCASPRPPPSKVLPPYPSPRPRGLKTEGRWWATGGWCAQAWLAVPTGPVAGSELAFVRERPLVLPGQVEREPPVSIFWQWDRLALTNASSTTLMPNGSLHLAACPLTGASPPVPTSPTVWPRTAWCSWAQMQLASLSCFCQHPESVKEEPGGVTCSQCMTRGGPEPSSSWEHNGMTLKASTRKERGGLTGWGPPPSQGPRWHPPHHSQPEGAVLECIAAGHPQPLVWSYLVVSPQVAGCSISVEGIQVLGPGNLMISEVLVQHSSSVNQLGTQIRREHRASCLCRVSPKGQLGSVLGHLTLHGNLDEERSGRRVRGQTSRHLPPAITCLAPSEFVHWPQSLSKPPGSSTIFICVAQGVPEPWLISAEDKAIYQYTAENSAGSNQASACLAVTISRAIPFPRACPRRRRRLSPPLPFECPGNHCPPVGTHQLCVAPLASGSQLVQSSKRPGAKAPFEHVFSNLEPATVYSIHVRAYSAEGASQDSASSHASSMGGTPAALGFPTKALSVTSVQASWELPLQLGSIQGFNLFHRKLPAARFEGPLLLASTVSSFLYTDLGEALSEIQLQAFSGHGDGKHSSHVVSRHMCPWPPPSEAGRSCSQDESSSPPGVVVGIHVGLAALVICLLCLLLGWRHR</sequence>
<evidence type="ECO:0000256" key="1">
    <source>
        <dbReference type="ARBA" id="ARBA00023157"/>
    </source>
</evidence>
<comment type="caution">
    <text evidence="5">The sequence shown here is derived from an EMBL/GenBank/DDBJ whole genome shotgun (WGS) entry which is preliminary data.</text>
</comment>
<name>A0A212CHP6_CEREH</name>
<reference evidence="5 6" key="1">
    <citation type="journal article" date="2018" name="Mol. Genet. Genomics">
        <title>The red deer Cervus elaphus genome CerEla1.0: sequencing, annotating, genes, and chromosomes.</title>
        <authorList>
            <person name="Bana N.A."/>
            <person name="Nyiri A."/>
            <person name="Nagy J."/>
            <person name="Frank K."/>
            <person name="Nagy T."/>
            <person name="Steger V."/>
            <person name="Schiller M."/>
            <person name="Lakatos P."/>
            <person name="Sugar L."/>
            <person name="Horn P."/>
            <person name="Barta E."/>
            <person name="Orosz L."/>
        </authorList>
    </citation>
    <scope>NUCLEOTIDE SEQUENCE [LARGE SCALE GENOMIC DNA]</scope>
    <source>
        <strain evidence="5">Hungarian</strain>
    </source>
</reference>
<keyword evidence="2" id="KW-0393">Immunoglobulin domain</keyword>
<keyword evidence="4" id="KW-0812">Transmembrane</keyword>
<dbReference type="GO" id="GO:0098609">
    <property type="term" value="P:cell-cell adhesion"/>
    <property type="evidence" value="ECO:0007669"/>
    <property type="project" value="TreeGrafter"/>
</dbReference>
<dbReference type="PANTHER" id="PTHR44170">
    <property type="entry name" value="PROTEIN SIDEKICK"/>
    <property type="match status" value="1"/>
</dbReference>
<protein>
    <recommendedName>
        <fullName evidence="7">Fibronectin type-III domain-containing protein</fullName>
    </recommendedName>
</protein>
<dbReference type="InterPro" id="IPR013783">
    <property type="entry name" value="Ig-like_fold"/>
</dbReference>
<evidence type="ECO:0000256" key="3">
    <source>
        <dbReference type="SAM" id="MobiDB-lite"/>
    </source>
</evidence>
<accession>A0A212CHP6</accession>
<keyword evidence="6" id="KW-1185">Reference proteome</keyword>
<dbReference type="OrthoDB" id="438268at2759"/>
<gene>
    <name evidence="5" type="ORF">Celaphus_00001977</name>
</gene>
<evidence type="ECO:0000256" key="4">
    <source>
        <dbReference type="SAM" id="Phobius"/>
    </source>
</evidence>
<feature type="compositionally biased region" description="Pro residues" evidence="3">
    <location>
        <begin position="69"/>
        <end position="84"/>
    </location>
</feature>
<keyword evidence="1" id="KW-1015">Disulfide bond</keyword>
<evidence type="ECO:0000313" key="5">
    <source>
        <dbReference type="EMBL" id="OWK05392.1"/>
    </source>
</evidence>
<dbReference type="InterPro" id="IPR036116">
    <property type="entry name" value="FN3_sf"/>
</dbReference>
<feature type="region of interest" description="Disordered" evidence="3">
    <location>
        <begin position="1"/>
        <end position="27"/>
    </location>
</feature>
<dbReference type="SUPFAM" id="SSF49265">
    <property type="entry name" value="Fibronectin type III"/>
    <property type="match status" value="1"/>
</dbReference>
<dbReference type="Gene3D" id="2.60.40.10">
    <property type="entry name" value="Immunoglobulins"/>
    <property type="match status" value="1"/>
</dbReference>
<dbReference type="EMBL" id="MKHE01000020">
    <property type="protein sequence ID" value="OWK05392.1"/>
    <property type="molecule type" value="Genomic_DNA"/>
</dbReference>
<proteinExistence type="predicted"/>
<feature type="compositionally biased region" description="Pro residues" evidence="3">
    <location>
        <begin position="18"/>
        <end position="27"/>
    </location>
</feature>
<dbReference type="PANTHER" id="PTHR44170:SF40">
    <property type="entry name" value="IMMUNOGLOBULIN SUPERFAMILY DCC SUBCLASS MEMBER 3 ISOFORM X1-RELATED"/>
    <property type="match status" value="1"/>
</dbReference>
<dbReference type="AlphaFoldDB" id="A0A212CHP6"/>
<feature type="region of interest" description="Disordered" evidence="3">
    <location>
        <begin position="63"/>
        <end position="86"/>
    </location>
</feature>
<dbReference type="InterPro" id="IPR036179">
    <property type="entry name" value="Ig-like_dom_sf"/>
</dbReference>
<keyword evidence="4" id="KW-0472">Membrane</keyword>